<proteinExistence type="inferred from homology"/>
<dbReference type="InterPro" id="IPR001173">
    <property type="entry name" value="Glyco_trans_2-like"/>
</dbReference>
<dbReference type="EMBL" id="MFTP01000002">
    <property type="protein sequence ID" value="OGI66299.1"/>
    <property type="molecule type" value="Genomic_DNA"/>
</dbReference>
<feature type="transmembrane region" description="Helical" evidence="4">
    <location>
        <begin position="287"/>
        <end position="309"/>
    </location>
</feature>
<evidence type="ECO:0000256" key="3">
    <source>
        <dbReference type="ARBA" id="ARBA00022679"/>
    </source>
</evidence>
<dbReference type="Proteomes" id="UP000177370">
    <property type="component" value="Unassembled WGS sequence"/>
</dbReference>
<evidence type="ECO:0000256" key="1">
    <source>
        <dbReference type="ARBA" id="ARBA00006739"/>
    </source>
</evidence>
<evidence type="ECO:0000313" key="7">
    <source>
        <dbReference type="Proteomes" id="UP000177370"/>
    </source>
</evidence>
<protein>
    <recommendedName>
        <fullName evidence="5">Glycosyltransferase 2-like domain-containing protein</fullName>
    </recommendedName>
</protein>
<feature type="transmembrane region" description="Helical" evidence="4">
    <location>
        <begin position="351"/>
        <end position="370"/>
    </location>
</feature>
<organism evidence="6 7">
    <name type="scientific">Candidatus Nomurabacteria bacterium RIFCSPHIGHO2_01_FULL_40_24b</name>
    <dbReference type="NCBI Taxonomy" id="1801739"/>
    <lineage>
        <taxon>Bacteria</taxon>
        <taxon>Candidatus Nomuraibacteriota</taxon>
    </lineage>
</organism>
<evidence type="ECO:0000259" key="5">
    <source>
        <dbReference type="Pfam" id="PF00535"/>
    </source>
</evidence>
<dbReference type="Pfam" id="PF00535">
    <property type="entry name" value="Glycos_transf_2"/>
    <property type="match status" value="1"/>
</dbReference>
<sequence>MVLNPNIIFYVLIFFSVYVQVFFLVTFFENRRKIIVRNNKIKITKYPAVTIVVPCWNEEATVYKTVCSLLNLNYPKDKLKIFLIDDGSTDGTWNAINKFSHYPNIKLFKKENGGKYTALNLGLLHTETDFFGGLDADSFVDPESLVRIMSYFEKDPSAMAVAPSVVVYNPKNLIQNAQKAEYHMGVYMKKMLSFLGAINVTPGPLTIFRKKVFNDLGPYRHGHNTEDMEIAYRMQKNNYKIEHCNDAFVFTSTPGTIKKLYRQRLRWIYGFINNTIDYRDVLFRKKYGNFALFTLPTGIVSILAVSYLFGQIVYDLGDFLYSKIIQVRTVGWHFTAESINPDFFFLDTHSALFLVVFIYSFVIFAIIFGRKMAEGKWSFSPNIFYFLIIFRILAPFWFLKAIYNTILKRKPSWR</sequence>
<accession>A0A1F6V9P5</accession>
<dbReference type="Gene3D" id="3.90.550.10">
    <property type="entry name" value="Spore Coat Polysaccharide Biosynthesis Protein SpsA, Chain A"/>
    <property type="match status" value="1"/>
</dbReference>
<keyword evidence="3" id="KW-0808">Transferase</keyword>
<dbReference type="GO" id="GO:0016757">
    <property type="term" value="F:glycosyltransferase activity"/>
    <property type="evidence" value="ECO:0007669"/>
    <property type="project" value="UniProtKB-KW"/>
</dbReference>
<evidence type="ECO:0000256" key="4">
    <source>
        <dbReference type="SAM" id="Phobius"/>
    </source>
</evidence>
<dbReference type="PANTHER" id="PTHR43630">
    <property type="entry name" value="POLY-BETA-1,6-N-ACETYL-D-GLUCOSAMINE SYNTHASE"/>
    <property type="match status" value="1"/>
</dbReference>
<dbReference type="PANTHER" id="PTHR43630:SF1">
    <property type="entry name" value="POLY-BETA-1,6-N-ACETYL-D-GLUCOSAMINE SYNTHASE"/>
    <property type="match status" value="1"/>
</dbReference>
<gene>
    <name evidence="6" type="ORF">A2647_00915</name>
</gene>
<comment type="similarity">
    <text evidence="1">Belongs to the glycosyltransferase 2 family.</text>
</comment>
<keyword evidence="4" id="KW-0812">Transmembrane</keyword>
<evidence type="ECO:0000256" key="2">
    <source>
        <dbReference type="ARBA" id="ARBA00022676"/>
    </source>
</evidence>
<keyword evidence="4" id="KW-0472">Membrane</keyword>
<dbReference type="CDD" id="cd06423">
    <property type="entry name" value="CESA_like"/>
    <property type="match status" value="1"/>
</dbReference>
<name>A0A1F6V9P5_9BACT</name>
<dbReference type="InterPro" id="IPR029044">
    <property type="entry name" value="Nucleotide-diphossugar_trans"/>
</dbReference>
<evidence type="ECO:0000313" key="6">
    <source>
        <dbReference type="EMBL" id="OGI66299.1"/>
    </source>
</evidence>
<dbReference type="SUPFAM" id="SSF53448">
    <property type="entry name" value="Nucleotide-diphospho-sugar transferases"/>
    <property type="match status" value="1"/>
</dbReference>
<keyword evidence="2" id="KW-0328">Glycosyltransferase</keyword>
<feature type="domain" description="Glycosyltransferase 2-like" evidence="5">
    <location>
        <begin position="50"/>
        <end position="216"/>
    </location>
</feature>
<feature type="transmembrane region" description="Helical" evidence="4">
    <location>
        <begin position="382"/>
        <end position="403"/>
    </location>
</feature>
<keyword evidence="4" id="KW-1133">Transmembrane helix</keyword>
<comment type="caution">
    <text evidence="6">The sequence shown here is derived from an EMBL/GenBank/DDBJ whole genome shotgun (WGS) entry which is preliminary data.</text>
</comment>
<reference evidence="6 7" key="1">
    <citation type="journal article" date="2016" name="Nat. Commun.">
        <title>Thousands of microbial genomes shed light on interconnected biogeochemical processes in an aquifer system.</title>
        <authorList>
            <person name="Anantharaman K."/>
            <person name="Brown C.T."/>
            <person name="Hug L.A."/>
            <person name="Sharon I."/>
            <person name="Castelle C.J."/>
            <person name="Probst A.J."/>
            <person name="Thomas B.C."/>
            <person name="Singh A."/>
            <person name="Wilkins M.J."/>
            <person name="Karaoz U."/>
            <person name="Brodie E.L."/>
            <person name="Williams K.H."/>
            <person name="Hubbard S.S."/>
            <person name="Banfield J.F."/>
        </authorList>
    </citation>
    <scope>NUCLEOTIDE SEQUENCE [LARGE SCALE GENOMIC DNA]</scope>
</reference>
<dbReference type="AlphaFoldDB" id="A0A1F6V9P5"/>
<feature type="transmembrane region" description="Helical" evidence="4">
    <location>
        <begin position="6"/>
        <end position="28"/>
    </location>
</feature>